<dbReference type="AlphaFoldDB" id="A9AY26"/>
<dbReference type="HOGENOM" id="CLU_388742_0_0_0"/>
<feature type="transmembrane region" description="Helical" evidence="1">
    <location>
        <begin position="543"/>
        <end position="562"/>
    </location>
</feature>
<evidence type="ECO:0000313" key="3">
    <source>
        <dbReference type="Proteomes" id="UP000000787"/>
    </source>
</evidence>
<feature type="transmembrane region" description="Helical" evidence="1">
    <location>
        <begin position="492"/>
        <end position="510"/>
    </location>
</feature>
<accession>A9AY26</accession>
<reference evidence="2 3" key="1">
    <citation type="journal article" date="2011" name="Stand. Genomic Sci.">
        <title>Complete genome sequence of the filamentous gliding predatory bacterium Herpetosiphon aurantiacus type strain (114-95(T)).</title>
        <authorList>
            <person name="Kiss H."/>
            <person name="Nett M."/>
            <person name="Domin N."/>
            <person name="Martin K."/>
            <person name="Maresca J.A."/>
            <person name="Copeland A."/>
            <person name="Lapidus A."/>
            <person name="Lucas S."/>
            <person name="Berry K.W."/>
            <person name="Glavina Del Rio T."/>
            <person name="Dalin E."/>
            <person name="Tice H."/>
            <person name="Pitluck S."/>
            <person name="Richardson P."/>
            <person name="Bruce D."/>
            <person name="Goodwin L."/>
            <person name="Han C."/>
            <person name="Detter J.C."/>
            <person name="Schmutz J."/>
            <person name="Brettin T."/>
            <person name="Land M."/>
            <person name="Hauser L."/>
            <person name="Kyrpides N.C."/>
            <person name="Ivanova N."/>
            <person name="Goker M."/>
            <person name="Woyke T."/>
            <person name="Klenk H.P."/>
            <person name="Bryant D.A."/>
        </authorList>
    </citation>
    <scope>NUCLEOTIDE SEQUENCE [LARGE SCALE GENOMIC DNA]</scope>
    <source>
        <strain evidence="3">ATCC 23779 / DSM 785 / 114-95</strain>
    </source>
</reference>
<evidence type="ECO:0000256" key="1">
    <source>
        <dbReference type="SAM" id="Phobius"/>
    </source>
</evidence>
<keyword evidence="3" id="KW-1185">Reference proteome</keyword>
<dbReference type="KEGG" id="hau:Haur_4276"/>
<dbReference type="InParanoid" id="A9AY26"/>
<dbReference type="eggNOG" id="COG1807">
    <property type="taxonomic scope" value="Bacteria"/>
</dbReference>
<dbReference type="Proteomes" id="UP000000787">
    <property type="component" value="Chromosome"/>
</dbReference>
<name>A9AY26_HERA2</name>
<dbReference type="BioCyc" id="HAUR316274:GHYA-4328-MONOMER"/>
<protein>
    <recommendedName>
        <fullName evidence="4">Glycosyltransferase RgtA/B/C/D-like domain-containing protein</fullName>
    </recommendedName>
</protein>
<keyword evidence="1" id="KW-0472">Membrane</keyword>
<organism evidence="2 3">
    <name type="scientific">Herpetosiphon aurantiacus (strain ATCC 23779 / DSM 785 / 114-95)</name>
    <dbReference type="NCBI Taxonomy" id="316274"/>
    <lineage>
        <taxon>Bacteria</taxon>
        <taxon>Bacillati</taxon>
        <taxon>Chloroflexota</taxon>
        <taxon>Chloroflexia</taxon>
        <taxon>Herpetosiphonales</taxon>
        <taxon>Herpetosiphonaceae</taxon>
        <taxon>Herpetosiphon</taxon>
    </lineage>
</organism>
<evidence type="ECO:0008006" key="4">
    <source>
        <dbReference type="Google" id="ProtNLM"/>
    </source>
</evidence>
<dbReference type="STRING" id="316274.Haur_4276"/>
<feature type="transmembrane region" description="Helical" evidence="1">
    <location>
        <begin position="571"/>
        <end position="588"/>
    </location>
</feature>
<gene>
    <name evidence="2" type="ordered locus">Haur_4276</name>
</gene>
<feature type="transmembrane region" description="Helical" evidence="1">
    <location>
        <begin position="436"/>
        <end position="457"/>
    </location>
</feature>
<feature type="transmembrane region" description="Helical" evidence="1">
    <location>
        <begin position="406"/>
        <end position="424"/>
    </location>
</feature>
<keyword evidence="1" id="KW-0812">Transmembrane</keyword>
<feature type="transmembrane region" description="Helical" evidence="1">
    <location>
        <begin position="378"/>
        <end position="400"/>
    </location>
</feature>
<feature type="transmembrane region" description="Helical" evidence="1">
    <location>
        <begin position="178"/>
        <end position="211"/>
    </location>
</feature>
<feature type="transmembrane region" description="Helical" evidence="1">
    <location>
        <begin position="320"/>
        <end position="342"/>
    </location>
</feature>
<keyword evidence="1" id="KW-1133">Transmembrane helix</keyword>
<evidence type="ECO:0000313" key="2">
    <source>
        <dbReference type="EMBL" id="ABX06908.1"/>
    </source>
</evidence>
<sequence length="735" mass="82480">MQRFKRFLPLALIALSAIIFLIPPARPSIDVVMGSEGEFLVEGQTQNFRNFYGFKEVERTEQGVFRWTSGRGSIAFPYWENVAAPLQLNLLLCGCRTDGQTMPLTVTVNQQALLKLNLSNQWQWYHVQLPAGLTHPDHDILLDLTSAEWRSPDQRTLGIVVQRIQIEALAAQPTQSFVAWLGLALGLGLMVLWQIPVGFAGIVFGQWLLGVYGYQPQFLPKDFLLISLVFANVIGWQCMRNLPQLWRWVSLPLSSFWLISSPQILGSWILDDAFISFRYAANLANGQGLVFNLDERVEGFTNFLWTLLSSFSIKLGADPILVTHATNLLLGMVIVVLSLQLAHRLHQSSWMTLAIPLMLLNLPLLLYTSLGSGMETALFCAGILATVLLAINQVWGYAAIATTLTIMTRPDGMLLAGIIGLLAIWQSWQTKHWQPLIRYAGILSLTFVPYWLARWWYYGYPLPNTFYAKVGGTAKQAERGINYFIDFNRSYYLGWLGLGLGALASGLRWYQTKKVPILAIITWAIVGLYTSYTISVGGDWMPGYRFMVATVPWFALLASWGISELWHYRRWLGASAIVASSAILLLLLQPLQQERPLTVGSAAWYETDVVNRYREVGLWIKASTPPETTLTVTAAGAIPYYAERTTIDAHGLTDLHIAHLPIDPSKAGKPGHEKQDPDYVLRDRKPSLIPWVAAPMFTSHPLFDANYRLIEASGVEGRGIRMFVRRDSGLFEQAQ</sequence>
<proteinExistence type="predicted"/>
<feature type="transmembrane region" description="Helical" evidence="1">
    <location>
        <begin position="517"/>
        <end position="537"/>
    </location>
</feature>
<dbReference type="EMBL" id="CP000875">
    <property type="protein sequence ID" value="ABX06908.1"/>
    <property type="molecule type" value="Genomic_DNA"/>
</dbReference>
<feature type="transmembrane region" description="Helical" evidence="1">
    <location>
        <begin position="348"/>
        <end position="366"/>
    </location>
</feature>